<evidence type="ECO:0000313" key="3">
    <source>
        <dbReference type="Proteomes" id="UP000183812"/>
    </source>
</evidence>
<dbReference type="AlphaFoldDB" id="A0A1G7MUQ7"/>
<dbReference type="RefSeq" id="WP_074554875.1">
    <property type="nucleotide sequence ID" value="NZ_CP119563.1"/>
</dbReference>
<evidence type="ECO:0000256" key="1">
    <source>
        <dbReference type="SAM" id="SignalP"/>
    </source>
</evidence>
<sequence>MKPFHTALALSTALVPGMALATPVTFTTQMSAYGGDGAYLAYYVTDATGGYVGSLWMAGGKAKYYSHLGGWYAATGGNTAQVDGITGASVGAGRDLTITLDLADTLFDQGYVLHVDSSVEKMSDVRDDVTIPLTSDNLGKPVAGKYFVQSLTVSK</sequence>
<feature type="chain" id="PRO_5010270655" description="DUF2271 domain-containing protein" evidence="1">
    <location>
        <begin position="22"/>
        <end position="155"/>
    </location>
</feature>
<accession>A0A1G7MUQ7</accession>
<dbReference type="EMBL" id="FNAY01000014">
    <property type="protein sequence ID" value="SDF64780.1"/>
    <property type="molecule type" value="Genomic_DNA"/>
</dbReference>
<evidence type="ECO:0008006" key="4">
    <source>
        <dbReference type="Google" id="ProtNLM"/>
    </source>
</evidence>
<gene>
    <name evidence="2" type="ORF">SAMN04244550_02600</name>
</gene>
<feature type="signal peptide" evidence="1">
    <location>
        <begin position="1"/>
        <end position="21"/>
    </location>
</feature>
<dbReference type="OrthoDB" id="6057843at2"/>
<name>A0A1G7MUQ7_RHOCA</name>
<organism evidence="2 3">
    <name type="scientific">Rhodobacter capsulatus</name>
    <name type="common">Rhodopseudomonas capsulata</name>
    <dbReference type="NCBI Taxonomy" id="1061"/>
    <lineage>
        <taxon>Bacteria</taxon>
        <taxon>Pseudomonadati</taxon>
        <taxon>Pseudomonadota</taxon>
        <taxon>Alphaproteobacteria</taxon>
        <taxon>Rhodobacterales</taxon>
        <taxon>Rhodobacter group</taxon>
        <taxon>Rhodobacter</taxon>
    </lineage>
</organism>
<dbReference type="Pfam" id="PF10029">
    <property type="entry name" value="DUF2271"/>
    <property type="match status" value="1"/>
</dbReference>
<proteinExistence type="predicted"/>
<reference evidence="2 3" key="1">
    <citation type="submission" date="2016-10" db="EMBL/GenBank/DDBJ databases">
        <authorList>
            <person name="de Groot N.N."/>
        </authorList>
    </citation>
    <scope>NUCLEOTIDE SEQUENCE [LARGE SCALE GENOMIC DNA]</scope>
    <source>
        <strain evidence="3">DSM 938 / 37b4</strain>
    </source>
</reference>
<dbReference type="Proteomes" id="UP000183812">
    <property type="component" value="Unassembled WGS sequence"/>
</dbReference>
<keyword evidence="1" id="KW-0732">Signal</keyword>
<dbReference type="InterPro" id="IPR014469">
    <property type="entry name" value="DUF2271"/>
</dbReference>
<protein>
    <recommendedName>
        <fullName evidence="4">DUF2271 domain-containing protein</fullName>
    </recommendedName>
</protein>
<evidence type="ECO:0000313" key="2">
    <source>
        <dbReference type="EMBL" id="SDF64780.1"/>
    </source>
</evidence>